<feature type="non-terminal residue" evidence="3">
    <location>
        <position position="385"/>
    </location>
</feature>
<proteinExistence type="predicted"/>
<dbReference type="PANTHER" id="PTHR36153">
    <property type="entry name" value="INNER MEMBRANE PROTEIN-RELATED"/>
    <property type="match status" value="1"/>
</dbReference>
<organism evidence="3 4">
    <name type="scientific">Pseudomonas fluorescens</name>
    <dbReference type="NCBI Taxonomy" id="294"/>
    <lineage>
        <taxon>Bacteria</taxon>
        <taxon>Pseudomonadati</taxon>
        <taxon>Pseudomonadota</taxon>
        <taxon>Gammaproteobacteria</taxon>
        <taxon>Pseudomonadales</taxon>
        <taxon>Pseudomonadaceae</taxon>
        <taxon>Pseudomonas</taxon>
    </lineage>
</organism>
<dbReference type="PANTHER" id="PTHR36153:SF1">
    <property type="entry name" value="TYPE VI SECRETION SYSTEM COMPONENT TSSM1"/>
    <property type="match status" value="1"/>
</dbReference>
<name>A0A2N1DUC3_PSEFL</name>
<dbReference type="EMBL" id="NVXX01000062">
    <property type="protein sequence ID" value="PKH12918.1"/>
    <property type="molecule type" value="Genomic_DNA"/>
</dbReference>
<reference evidence="3 4" key="1">
    <citation type="submission" date="2017-08" db="EMBL/GenBank/DDBJ databases">
        <authorList>
            <person name="de Groot N.N."/>
        </authorList>
    </citation>
    <scope>NUCLEOTIDE SEQUENCE [LARGE SCALE GENOMIC DNA]</scope>
    <source>
        <strain evidence="3 4">PfR 37</strain>
    </source>
</reference>
<feature type="transmembrane region" description="Helical" evidence="2">
    <location>
        <begin position="35"/>
        <end position="57"/>
    </location>
</feature>
<evidence type="ECO:0000313" key="4">
    <source>
        <dbReference type="Proteomes" id="UP000233564"/>
    </source>
</evidence>
<dbReference type="Proteomes" id="UP000233564">
    <property type="component" value="Unassembled WGS sequence"/>
</dbReference>
<gene>
    <name evidence="3" type="ORF">CIB54_26340</name>
</gene>
<accession>A0A2N1DUC3</accession>
<dbReference type="AlphaFoldDB" id="A0A2N1DUC3"/>
<evidence type="ECO:0000256" key="1">
    <source>
        <dbReference type="SAM" id="MobiDB-lite"/>
    </source>
</evidence>
<dbReference type="InterPro" id="IPR053156">
    <property type="entry name" value="T6SS_TssM-like"/>
</dbReference>
<evidence type="ECO:0000313" key="3">
    <source>
        <dbReference type="EMBL" id="PKH12918.1"/>
    </source>
</evidence>
<keyword evidence="2" id="KW-0812">Transmembrane</keyword>
<evidence type="ECO:0000256" key="2">
    <source>
        <dbReference type="SAM" id="Phobius"/>
    </source>
</evidence>
<protein>
    <submittedName>
        <fullName evidence="3">Type VI secretion protein VasK</fullName>
    </submittedName>
</protein>
<feature type="region of interest" description="Disordered" evidence="1">
    <location>
        <begin position="75"/>
        <end position="94"/>
    </location>
</feature>
<keyword evidence="2" id="KW-1133">Transmembrane helix</keyword>
<feature type="transmembrane region" description="Helical" evidence="2">
    <location>
        <begin position="347"/>
        <end position="368"/>
    </location>
</feature>
<keyword evidence="2" id="KW-0472">Membrane</keyword>
<sequence>MGYVLIMTLLVLLGGLLYGLCAGYLGWPKMPAKQLALWGLGVWFALCWLCPVILLAWERLAVAQALRVVGPVAKTPTSQLKPAPEPPDTSKAGELRDHLRNHYGFFWRRKVRLLLVVGEPAEIEAIAPTLAGQFWLEGQGTVLLWGGSAQAVLARSLPTQWAGLSRWRALDGVVWALNITQAADDVALGKGVRQLQRLARDLHWQLPLYLWQVCDSAWSQDTRKAQPVGCPLPERFTAAALETCLMRLLEPLRREGLAQMNAVMKHDFLLRLSRDLNGEGIARWRHTLATLAGEFSRGVPLRGLWFSLLVQRSPHDKQHDWSVAPVWNGILGDNTNGRRLGWSVPRVGYALVLGLATLWGAGLLLSFVSNRAQIAQIHTSLAALQ</sequence>
<comment type="caution">
    <text evidence="3">The sequence shown here is derived from an EMBL/GenBank/DDBJ whole genome shotgun (WGS) entry which is preliminary data.</text>
</comment>